<dbReference type="Proteomes" id="UP000494165">
    <property type="component" value="Unassembled WGS sequence"/>
</dbReference>
<name>A0A8S1DUD6_9INSE</name>
<keyword evidence="3" id="KW-1185">Reference proteome</keyword>
<proteinExistence type="predicted"/>
<evidence type="ECO:0000313" key="3">
    <source>
        <dbReference type="Proteomes" id="UP000494165"/>
    </source>
</evidence>
<dbReference type="EMBL" id="CADEPI010000246">
    <property type="protein sequence ID" value="CAB3381761.1"/>
    <property type="molecule type" value="Genomic_DNA"/>
</dbReference>
<sequence length="157" mass="17619">MDTKKETKTDEPCPLLFSPPKKHEDARRHRRRRKGTGPGPCAKAAPAKAAPGGQENGELLPETALLEATPCAIPPPPQELTLLEPEINFRSNVNDVRRRIHLALSSGGKIRATRRHGVRWSAKKMITLIVSFRPYKKLWTLLPSFRRHLGSAQREPI</sequence>
<accession>A0A8S1DUD6</accession>
<dbReference type="AlphaFoldDB" id="A0A8S1DUD6"/>
<organism evidence="2 3">
    <name type="scientific">Cloeon dipterum</name>
    <dbReference type="NCBI Taxonomy" id="197152"/>
    <lineage>
        <taxon>Eukaryota</taxon>
        <taxon>Metazoa</taxon>
        <taxon>Ecdysozoa</taxon>
        <taxon>Arthropoda</taxon>
        <taxon>Hexapoda</taxon>
        <taxon>Insecta</taxon>
        <taxon>Pterygota</taxon>
        <taxon>Palaeoptera</taxon>
        <taxon>Ephemeroptera</taxon>
        <taxon>Pisciforma</taxon>
        <taxon>Baetidae</taxon>
        <taxon>Cloeon</taxon>
    </lineage>
</organism>
<feature type="region of interest" description="Disordered" evidence="1">
    <location>
        <begin position="1"/>
        <end position="60"/>
    </location>
</feature>
<gene>
    <name evidence="2" type="ORF">CLODIP_2_CD06316</name>
</gene>
<feature type="compositionally biased region" description="Basic and acidic residues" evidence="1">
    <location>
        <begin position="1"/>
        <end position="11"/>
    </location>
</feature>
<evidence type="ECO:0000313" key="2">
    <source>
        <dbReference type="EMBL" id="CAB3381761.1"/>
    </source>
</evidence>
<reference evidence="2 3" key="1">
    <citation type="submission" date="2020-04" db="EMBL/GenBank/DDBJ databases">
        <authorList>
            <person name="Alioto T."/>
            <person name="Alioto T."/>
            <person name="Gomez Garrido J."/>
        </authorList>
    </citation>
    <scope>NUCLEOTIDE SEQUENCE [LARGE SCALE GENOMIC DNA]</scope>
</reference>
<evidence type="ECO:0000256" key="1">
    <source>
        <dbReference type="SAM" id="MobiDB-lite"/>
    </source>
</evidence>
<protein>
    <submittedName>
        <fullName evidence="2">Uncharacterized protein</fullName>
    </submittedName>
</protein>
<feature type="compositionally biased region" description="Low complexity" evidence="1">
    <location>
        <begin position="39"/>
        <end position="60"/>
    </location>
</feature>
<comment type="caution">
    <text evidence="2">The sequence shown here is derived from an EMBL/GenBank/DDBJ whole genome shotgun (WGS) entry which is preliminary data.</text>
</comment>